<keyword evidence="5" id="KW-1185">Reference proteome</keyword>
<evidence type="ECO:0008006" key="6">
    <source>
        <dbReference type="Google" id="ProtNLM"/>
    </source>
</evidence>
<evidence type="ECO:0000313" key="3">
    <source>
        <dbReference type="EMBL" id="PLR98295.1"/>
    </source>
</evidence>
<dbReference type="Proteomes" id="UP000234951">
    <property type="component" value="Unassembled WGS sequence"/>
</dbReference>
<dbReference type="AlphaFoldDB" id="A0A2N5GIM0"/>
<sequence length="157" mass="17244">MKKILALCMVALLLSVIGACSNDKAASNGEEAKQAENKTDDNQKAVKSALLTYQNDVMKEIRTMEAAFTDEEKDLNEALAQFGNNVSEIALPKELSAQKTELEAATGKLKEYYTNKINGESANTEQTDALKQEYIDQITKVFEDAKAIPPSFDGVFQ</sequence>
<dbReference type="EMBL" id="PGVD01000022">
    <property type="protein sequence ID" value="PLR98295.1"/>
    <property type="molecule type" value="Genomic_DNA"/>
</dbReference>
<accession>A0A2N5GIM0</accession>
<reference evidence="2 4" key="1">
    <citation type="submission" date="2017-11" db="EMBL/GenBank/DDBJ databases">
        <title>Comparitive Functional Genomics of Dry Heat Resistant strains isolated from the Viking Spacecraft.</title>
        <authorList>
            <person name="Seuylemezian A."/>
            <person name="Cooper K."/>
            <person name="Vaishampayan P."/>
        </authorList>
    </citation>
    <scope>NUCLEOTIDE SEQUENCE [LARGE SCALE GENOMIC DNA]</scope>
    <source>
        <strain evidence="2 4">M4.6</strain>
    </source>
</reference>
<evidence type="ECO:0000256" key="1">
    <source>
        <dbReference type="SAM" id="SignalP"/>
    </source>
</evidence>
<organism evidence="2 4">
    <name type="scientific">Bacillus canaveralius</name>
    <dbReference type="NCBI Taxonomy" id="1403243"/>
    <lineage>
        <taxon>Bacteria</taxon>
        <taxon>Bacillati</taxon>
        <taxon>Bacillota</taxon>
        <taxon>Bacilli</taxon>
        <taxon>Bacillales</taxon>
        <taxon>Bacillaceae</taxon>
        <taxon>Bacillus</taxon>
    </lineage>
</organism>
<reference evidence="3 5" key="2">
    <citation type="submission" date="2017-12" db="EMBL/GenBank/DDBJ databases">
        <title>Comparative Functional Genomics of Dry Heat Resistant strains isolated from the Viking Spacecraft.</title>
        <authorList>
            <person name="Seuylemezian A."/>
            <person name="Cooper K."/>
            <person name="Vaishampayan P."/>
        </authorList>
    </citation>
    <scope>NUCLEOTIDE SEQUENCE [LARGE SCALE GENOMIC DNA]</scope>
    <source>
        <strain evidence="3 5">ATCC 29669</strain>
    </source>
</reference>
<gene>
    <name evidence="2" type="ORF">CU635_17425</name>
    <name evidence="3" type="ORF">CVD25_07955</name>
</gene>
<proteinExistence type="predicted"/>
<dbReference type="EMBL" id="PGVA01000044">
    <property type="protein sequence ID" value="PLR80829.1"/>
    <property type="molecule type" value="Genomic_DNA"/>
</dbReference>
<protein>
    <recommendedName>
        <fullName evidence="6">Lipoprotein</fullName>
    </recommendedName>
</protein>
<dbReference type="RefSeq" id="WP_101578654.1">
    <property type="nucleotide sequence ID" value="NZ_PGVA01000044.1"/>
</dbReference>
<feature type="signal peptide" evidence="1">
    <location>
        <begin position="1"/>
        <end position="25"/>
    </location>
</feature>
<evidence type="ECO:0000313" key="4">
    <source>
        <dbReference type="Proteomes" id="UP000234951"/>
    </source>
</evidence>
<evidence type="ECO:0000313" key="5">
    <source>
        <dbReference type="Proteomes" id="UP000235114"/>
    </source>
</evidence>
<name>A0A2N5GIM0_9BACI</name>
<feature type="chain" id="PRO_5043159327" description="Lipoprotein" evidence="1">
    <location>
        <begin position="26"/>
        <end position="157"/>
    </location>
</feature>
<evidence type="ECO:0000313" key="2">
    <source>
        <dbReference type="EMBL" id="PLR80829.1"/>
    </source>
</evidence>
<dbReference type="OrthoDB" id="9910689at2"/>
<dbReference type="Proteomes" id="UP000235114">
    <property type="component" value="Unassembled WGS sequence"/>
</dbReference>
<keyword evidence="1" id="KW-0732">Signal</keyword>
<dbReference type="PROSITE" id="PS51257">
    <property type="entry name" value="PROKAR_LIPOPROTEIN"/>
    <property type="match status" value="1"/>
</dbReference>
<comment type="caution">
    <text evidence="2">The sequence shown here is derived from an EMBL/GenBank/DDBJ whole genome shotgun (WGS) entry which is preliminary data.</text>
</comment>